<dbReference type="CDD" id="cd13401">
    <property type="entry name" value="Slt70-like"/>
    <property type="match status" value="1"/>
</dbReference>
<dbReference type="Pfam" id="PF01464">
    <property type="entry name" value="SLT"/>
    <property type="match status" value="1"/>
</dbReference>
<keyword evidence="5" id="KW-1185">Reference proteome</keyword>
<dbReference type="KEGG" id="nio:NITINOP_1395"/>
<dbReference type="STRING" id="1715989.NITINOP_1395"/>
<dbReference type="RefSeq" id="WP_062484374.1">
    <property type="nucleotide sequence ID" value="NZ_LN885086.1"/>
</dbReference>
<dbReference type="InterPro" id="IPR011990">
    <property type="entry name" value="TPR-like_helical_dom_sf"/>
</dbReference>
<dbReference type="SUPFAM" id="SSF53955">
    <property type="entry name" value="Lysozyme-like"/>
    <property type="match status" value="1"/>
</dbReference>
<dbReference type="Gene3D" id="1.25.40.10">
    <property type="entry name" value="Tetratricopeptide repeat domain"/>
    <property type="match status" value="3"/>
</dbReference>
<dbReference type="Pfam" id="PF13432">
    <property type="entry name" value="TPR_16"/>
    <property type="match status" value="4"/>
</dbReference>
<reference evidence="5" key="1">
    <citation type="submission" date="2015-09" db="EMBL/GenBank/DDBJ databases">
        <authorList>
            <person name="Daims H."/>
        </authorList>
    </citation>
    <scope>NUCLEOTIDE SEQUENCE [LARGE SCALE GENOMIC DNA]</scope>
</reference>
<dbReference type="AlphaFoldDB" id="A0A0S4KXL1"/>
<proteinExistence type="inferred from homology"/>
<name>A0A0S4KXL1_9BACT</name>
<dbReference type="InterPro" id="IPR008258">
    <property type="entry name" value="Transglycosylase_SLT_dom_1"/>
</dbReference>
<feature type="compositionally biased region" description="Low complexity" evidence="2">
    <location>
        <begin position="509"/>
        <end position="520"/>
    </location>
</feature>
<dbReference type="InterPro" id="IPR023346">
    <property type="entry name" value="Lysozyme-like_dom_sf"/>
</dbReference>
<sequence length="778" mass="86224">MANRSDRLSCRLIRRAGITLGRAALFVVATGFVSPLSAYSAQAVSADLLQTDRCEAAEDCFTMAARPREQSGAALTKDQAAALKLERLRQVMERFPTSLGAKRAGLLSGVMLIDRNPAGALSYLQAAQRDFPVIEDYIRYWVGEALLSLGDAKEAALAFESVSQAVPDTNLLPRAVLRAGEAWYQASSCPEAIDRLTRAVALGRNEKDPGIAQAWLRLADCYLRVGRAAEGKEALVKVWVAFPQTKEAKQAESLLSAGIGGESWAPKPEDFYARAQVLLGQALHKEAIEELKRFLAKDPPVSLRSEAKLKLGIAQVRLKLYEQARETFQELAGGRTTHSGEATVWLARVYLRQGLGDKLLDLSRKIAKRSLSAEQKGQINLFAGIWLEDQAQFEEAIAQYRQVAQTGEPAAQRTEARWRQGWVLYRIGRYQAAIDVWRSIVERPNGEWEPQVLYWIARACGHVGNSNAQETFQLLCDRYPYTYYCQLAQGRAGISAMASTDQERRPEEAAVLPASLPSASPDRDQISGQNETSRSEIERQPAYRRAAELRALGLEQDAVRELTALTDAYGNDAAAVASLSVLLSETGAYHHALRLVRSRFRDRLERGGGAILEDGLWNAAYPTGLISTISMQGVDGVDPFLVAAIIREESQYDWRAVSRVGAIGLMQVMPATANEVAQRYRLPDVARDDLFDQETNIRIGVRYIGQLLARFSGNLVHAVAAYNAGPIAVESWVVAYRGRSDDEFVELIPFQETRQYVKRVLRSYREYVRLNGLQKPVS</sequence>
<dbReference type="PANTHER" id="PTHR37423:SF2">
    <property type="entry name" value="MEMBRANE-BOUND LYTIC MUREIN TRANSGLYCOSYLASE C"/>
    <property type="match status" value="1"/>
</dbReference>
<accession>A0A0S4KXL1</accession>
<evidence type="ECO:0000256" key="1">
    <source>
        <dbReference type="ARBA" id="ARBA00007734"/>
    </source>
</evidence>
<organism evidence="4 5">
    <name type="scientific">Candidatus Nitrospira inopinata</name>
    <dbReference type="NCBI Taxonomy" id="1715989"/>
    <lineage>
        <taxon>Bacteria</taxon>
        <taxon>Pseudomonadati</taxon>
        <taxon>Nitrospirota</taxon>
        <taxon>Nitrospiria</taxon>
        <taxon>Nitrospirales</taxon>
        <taxon>Nitrospiraceae</taxon>
        <taxon>Nitrospira</taxon>
    </lineage>
</organism>
<feature type="domain" description="Transglycosylase SLT" evidence="3">
    <location>
        <begin position="635"/>
        <end position="743"/>
    </location>
</feature>
<dbReference type="SUPFAM" id="SSF48452">
    <property type="entry name" value="TPR-like"/>
    <property type="match status" value="2"/>
</dbReference>
<dbReference type="EMBL" id="LN885086">
    <property type="protein sequence ID" value="CUQ66370.1"/>
    <property type="molecule type" value="Genomic_DNA"/>
</dbReference>
<feature type="region of interest" description="Disordered" evidence="2">
    <location>
        <begin position="498"/>
        <end position="540"/>
    </location>
</feature>
<evidence type="ECO:0000256" key="2">
    <source>
        <dbReference type="SAM" id="MobiDB-lite"/>
    </source>
</evidence>
<dbReference type="Proteomes" id="UP000066284">
    <property type="component" value="Chromosome 1"/>
</dbReference>
<dbReference type="Gene3D" id="1.10.530.10">
    <property type="match status" value="1"/>
</dbReference>
<comment type="similarity">
    <text evidence="1">Belongs to the transglycosylase Slt family.</text>
</comment>
<evidence type="ECO:0000259" key="3">
    <source>
        <dbReference type="Pfam" id="PF01464"/>
    </source>
</evidence>
<dbReference type="PANTHER" id="PTHR37423">
    <property type="entry name" value="SOLUBLE LYTIC MUREIN TRANSGLYCOSYLASE-RELATED"/>
    <property type="match status" value="1"/>
</dbReference>
<evidence type="ECO:0000313" key="5">
    <source>
        <dbReference type="Proteomes" id="UP000066284"/>
    </source>
</evidence>
<gene>
    <name evidence="4" type="ORF">NITINOP_1395</name>
</gene>
<evidence type="ECO:0000313" key="4">
    <source>
        <dbReference type="EMBL" id="CUQ66370.1"/>
    </source>
</evidence>
<protein>
    <submittedName>
        <fullName evidence="4">Putative Soluble lytic murein transglycosylase</fullName>
    </submittedName>
</protein>